<comment type="caution">
    <text evidence="2">The sequence shown here is derived from an EMBL/GenBank/DDBJ whole genome shotgun (WGS) entry which is preliminary data.</text>
</comment>
<name>A0AA41YC27_9BACT</name>
<evidence type="ECO:0000259" key="1">
    <source>
        <dbReference type="Pfam" id="PF00535"/>
    </source>
</evidence>
<sequence>MEKKPLISVVIPCYNHEAYIEETILSVLKSSYKPLEIIVVNDGSTDQSEAVVNKLARKYESVVLYNQPNGGPAVARNRAISEANGEYILPLDADDLISADYIERAVAILEEQPQVKLVYCEAEFFGERSGIWQLPDFRIDKLAKDNMIFCSAVYRKSDWKKAGGYDERMTWGWEDWEFWISLLKNGGEVVKLPIVGFRYRVRQNSRRKSTNKEAKKKTIQLINEKHADFVRQHLNGPLHYQRSWSKIFNFFRISPV</sequence>
<dbReference type="AlphaFoldDB" id="A0AA41YC27"/>
<dbReference type="PANTHER" id="PTHR43685:SF2">
    <property type="entry name" value="GLYCOSYLTRANSFERASE 2-LIKE DOMAIN-CONTAINING PROTEIN"/>
    <property type="match status" value="1"/>
</dbReference>
<reference evidence="2" key="1">
    <citation type="submission" date="2022-10" db="EMBL/GenBank/DDBJ databases">
        <title>Gaoshiqiia sediminis gen. nov., sp. nov., isolated from coastal sediment.</title>
        <authorList>
            <person name="Yu W.X."/>
            <person name="Mu D.S."/>
            <person name="Du J.Z."/>
            <person name="Liang Y.Q."/>
        </authorList>
    </citation>
    <scope>NUCLEOTIDE SEQUENCE</scope>
    <source>
        <strain evidence="2">A06</strain>
    </source>
</reference>
<keyword evidence="3" id="KW-1185">Reference proteome</keyword>
<dbReference type="InterPro" id="IPR050834">
    <property type="entry name" value="Glycosyltransf_2"/>
</dbReference>
<organism evidence="2 3">
    <name type="scientific">Gaoshiqia sediminis</name>
    <dbReference type="NCBI Taxonomy" id="2986998"/>
    <lineage>
        <taxon>Bacteria</taxon>
        <taxon>Pseudomonadati</taxon>
        <taxon>Bacteroidota</taxon>
        <taxon>Bacteroidia</taxon>
        <taxon>Marinilabiliales</taxon>
        <taxon>Prolixibacteraceae</taxon>
        <taxon>Gaoshiqia</taxon>
    </lineage>
</organism>
<dbReference type="Gene3D" id="3.90.550.10">
    <property type="entry name" value="Spore Coat Polysaccharide Biosynthesis Protein SpsA, Chain A"/>
    <property type="match status" value="1"/>
</dbReference>
<dbReference type="PANTHER" id="PTHR43685">
    <property type="entry name" value="GLYCOSYLTRANSFERASE"/>
    <property type="match status" value="1"/>
</dbReference>
<evidence type="ECO:0000313" key="3">
    <source>
        <dbReference type="Proteomes" id="UP001163821"/>
    </source>
</evidence>
<feature type="domain" description="Glycosyltransferase 2-like" evidence="1">
    <location>
        <begin position="8"/>
        <end position="143"/>
    </location>
</feature>
<evidence type="ECO:0000313" key="2">
    <source>
        <dbReference type="EMBL" id="MCW0482112.1"/>
    </source>
</evidence>
<dbReference type="EMBL" id="JAPAAF010000005">
    <property type="protein sequence ID" value="MCW0482112.1"/>
    <property type="molecule type" value="Genomic_DNA"/>
</dbReference>
<dbReference type="Pfam" id="PF00535">
    <property type="entry name" value="Glycos_transf_2"/>
    <property type="match status" value="1"/>
</dbReference>
<dbReference type="InterPro" id="IPR029044">
    <property type="entry name" value="Nucleotide-diphossugar_trans"/>
</dbReference>
<proteinExistence type="predicted"/>
<dbReference type="RefSeq" id="WP_282590720.1">
    <property type="nucleotide sequence ID" value="NZ_JAPAAF010000005.1"/>
</dbReference>
<protein>
    <submittedName>
        <fullName evidence="2">Glycosyltransferase family 2 protein</fullName>
    </submittedName>
</protein>
<dbReference type="SUPFAM" id="SSF53448">
    <property type="entry name" value="Nucleotide-diphospho-sugar transferases"/>
    <property type="match status" value="1"/>
</dbReference>
<dbReference type="InterPro" id="IPR001173">
    <property type="entry name" value="Glyco_trans_2-like"/>
</dbReference>
<gene>
    <name evidence="2" type="ORF">N2K84_05175</name>
</gene>
<accession>A0AA41YC27</accession>
<dbReference type="CDD" id="cd00761">
    <property type="entry name" value="Glyco_tranf_GTA_type"/>
    <property type="match status" value="1"/>
</dbReference>
<dbReference type="Proteomes" id="UP001163821">
    <property type="component" value="Unassembled WGS sequence"/>
</dbReference>